<dbReference type="Proteomes" id="UP000055136">
    <property type="component" value="Chromosome"/>
</dbReference>
<dbReference type="EMBL" id="CP013099">
    <property type="protein sequence ID" value="ALP52239.1"/>
    <property type="molecule type" value="Genomic_DNA"/>
</dbReference>
<organism evidence="1 2">
    <name type="scientific">Candidatus Tenderia electrophaga</name>
    <dbReference type="NCBI Taxonomy" id="1748243"/>
    <lineage>
        <taxon>Bacteria</taxon>
        <taxon>Pseudomonadati</taxon>
        <taxon>Pseudomonadota</taxon>
        <taxon>Gammaproteobacteria</taxon>
        <taxon>Candidatus Tenderiales</taxon>
        <taxon>Candidatus Tenderiaceae</taxon>
        <taxon>Candidatus Tenderia</taxon>
    </lineage>
</organism>
<proteinExistence type="predicted"/>
<keyword evidence="2" id="KW-1185">Reference proteome</keyword>
<dbReference type="AlphaFoldDB" id="A0A0S2TAV5"/>
<dbReference type="STRING" id="1748243.Tel_03250"/>
<dbReference type="Pfam" id="PF04102">
    <property type="entry name" value="SlyX"/>
    <property type="match status" value="1"/>
</dbReference>
<evidence type="ECO:0000313" key="2">
    <source>
        <dbReference type="Proteomes" id="UP000055136"/>
    </source>
</evidence>
<dbReference type="PANTHER" id="PTHR36508:SF1">
    <property type="entry name" value="PROTEIN SLYX"/>
    <property type="match status" value="1"/>
</dbReference>
<name>A0A0S2TAV5_9GAMM</name>
<dbReference type="PANTHER" id="PTHR36508">
    <property type="entry name" value="PROTEIN SLYX"/>
    <property type="match status" value="1"/>
</dbReference>
<evidence type="ECO:0000313" key="1">
    <source>
        <dbReference type="EMBL" id="ALP52239.1"/>
    </source>
</evidence>
<protein>
    <recommendedName>
        <fullName evidence="3">SlyX protein</fullName>
    </recommendedName>
</protein>
<dbReference type="InterPro" id="IPR007236">
    <property type="entry name" value="SlyX"/>
</dbReference>
<sequence length="66" mass="7854">MEQRLEDLEVRITYLESTVDELNQVVIKQQGHIDLLIEELKRQKQQLEQGGEWVRPLSEETPPPHY</sequence>
<evidence type="ECO:0008006" key="3">
    <source>
        <dbReference type="Google" id="ProtNLM"/>
    </source>
</evidence>
<reference evidence="1" key="1">
    <citation type="submission" date="2015-10" db="EMBL/GenBank/DDBJ databases">
        <title>Description of Candidatus Tenderia electrophaga gen. nov, sp. nov., an Uncultivated Electroautotroph from a Biocathode Enrichment.</title>
        <authorList>
            <person name="Eddie B.J."/>
            <person name="Malanoski A.P."/>
            <person name="Wang Z."/>
            <person name="Hall R.J."/>
            <person name="Oh S.D."/>
            <person name="Heiner C."/>
            <person name="Lin B."/>
            <person name="Strycharz-Glaven S.M."/>
        </authorList>
    </citation>
    <scope>NUCLEOTIDE SEQUENCE [LARGE SCALE GENOMIC DNA]</scope>
    <source>
        <strain evidence="1">NRL1</strain>
    </source>
</reference>
<dbReference type="Gene3D" id="1.20.5.300">
    <property type="match status" value="1"/>
</dbReference>
<dbReference type="KEGG" id="tee:Tel_03250"/>
<accession>A0A0S2TAV5</accession>
<gene>
    <name evidence="1" type="ORF">Tel_03250</name>
</gene>